<comment type="function">
    <text evidence="10">Catalyzes the 1,3-allylic rearrangement of the homoallylic substrate isopentenyl (IPP) to its highly electrophilic allylic isomer, dimethylallyl diphosphate (DMAPP).</text>
</comment>
<feature type="binding site" evidence="10">
    <location>
        <position position="27"/>
    </location>
    <ligand>
        <name>Mn(2+)</name>
        <dbReference type="ChEBI" id="CHEBI:29035"/>
    </ligand>
</feature>
<dbReference type="Proteomes" id="UP001139485">
    <property type="component" value="Unassembled WGS sequence"/>
</dbReference>
<evidence type="ECO:0000313" key="14">
    <source>
        <dbReference type="Proteomes" id="UP001139485"/>
    </source>
</evidence>
<keyword evidence="7 10" id="KW-0464">Manganese</keyword>
<comment type="pathway">
    <text evidence="1 10">Isoprenoid biosynthesis; dimethylallyl diphosphate biosynthesis; dimethylallyl diphosphate from isopentenyl diphosphate: step 1/1.</text>
</comment>
<dbReference type="InterPro" id="IPR000086">
    <property type="entry name" value="NUDIX_hydrolase_dom"/>
</dbReference>
<name>A0A9X2IGA2_9ACTN</name>
<comment type="caution">
    <text evidence="13">The sequence shown here is derived from an EMBL/GenBank/DDBJ whole genome shotgun (WGS) entry which is preliminary data.</text>
</comment>
<dbReference type="CDD" id="cd02885">
    <property type="entry name" value="NUDIX_IPP_Isomerase"/>
    <property type="match status" value="1"/>
</dbReference>
<evidence type="ECO:0000259" key="12">
    <source>
        <dbReference type="PROSITE" id="PS51462"/>
    </source>
</evidence>
<evidence type="ECO:0000256" key="1">
    <source>
        <dbReference type="ARBA" id="ARBA00004826"/>
    </source>
</evidence>
<dbReference type="InterPro" id="IPR056375">
    <property type="entry name" value="Idi_bact"/>
</dbReference>
<evidence type="ECO:0000256" key="3">
    <source>
        <dbReference type="ARBA" id="ARBA00012057"/>
    </source>
</evidence>
<feature type="binding site" evidence="10">
    <location>
        <position position="71"/>
    </location>
    <ligand>
        <name>Mn(2+)</name>
        <dbReference type="ChEBI" id="CHEBI:29035"/>
    </ligand>
</feature>
<feature type="binding site" evidence="10">
    <location>
        <position position="118"/>
    </location>
    <ligand>
        <name>Mn(2+)</name>
        <dbReference type="ChEBI" id="CHEBI:29035"/>
    </ligand>
</feature>
<dbReference type="Pfam" id="PF00293">
    <property type="entry name" value="NUDIX"/>
    <property type="match status" value="1"/>
</dbReference>
<keyword evidence="6 10" id="KW-0460">Magnesium</keyword>
<keyword evidence="14" id="KW-1185">Reference proteome</keyword>
<feature type="binding site" evidence="10">
    <location>
        <position position="120"/>
    </location>
    <ligand>
        <name>Mn(2+)</name>
        <dbReference type="ChEBI" id="CHEBI:29035"/>
    </ligand>
</feature>
<dbReference type="GO" id="GO:0050992">
    <property type="term" value="P:dimethylallyl diphosphate biosynthetic process"/>
    <property type="evidence" value="ECO:0007669"/>
    <property type="project" value="UniProtKB-UniRule"/>
</dbReference>
<evidence type="ECO:0000256" key="5">
    <source>
        <dbReference type="ARBA" id="ARBA00022723"/>
    </source>
</evidence>
<dbReference type="EC" id="5.3.3.2" evidence="3 10"/>
<dbReference type="InterPro" id="IPR011876">
    <property type="entry name" value="IsopentenylPP_isomerase_typ1"/>
</dbReference>
<organism evidence="13 14">
    <name type="scientific">Nocardioides bruguierae</name>
    <dbReference type="NCBI Taxonomy" id="2945102"/>
    <lineage>
        <taxon>Bacteria</taxon>
        <taxon>Bacillati</taxon>
        <taxon>Actinomycetota</taxon>
        <taxon>Actinomycetes</taxon>
        <taxon>Propionibacteriales</taxon>
        <taxon>Nocardioidaceae</taxon>
        <taxon>Nocardioides</taxon>
    </lineage>
</organism>
<comment type="cofactor">
    <cofactor evidence="10">
        <name>Mn(2+)</name>
        <dbReference type="ChEBI" id="CHEBI:29035"/>
    </cofactor>
    <text evidence="10">Binds 1 Mn(2+) ion per subunit.</text>
</comment>
<dbReference type="HAMAP" id="MF_00202">
    <property type="entry name" value="Idi"/>
    <property type="match status" value="1"/>
</dbReference>
<feature type="domain" description="Nudix hydrolase" evidence="12">
    <location>
        <begin position="32"/>
        <end position="170"/>
    </location>
</feature>
<dbReference type="EMBL" id="JAMOIL010000023">
    <property type="protein sequence ID" value="MCM0621818.1"/>
    <property type="molecule type" value="Genomic_DNA"/>
</dbReference>
<accession>A0A9X2IGA2</accession>
<protein>
    <recommendedName>
        <fullName evidence="3 10">Isopentenyl-diphosphate Delta-isomerase</fullName>
        <shortName evidence="10">IPP isomerase</shortName>
        <ecNumber evidence="3 10">5.3.3.2</ecNumber>
    </recommendedName>
    <alternativeName>
        <fullName evidence="10">IPP:DMAPP isomerase</fullName>
    </alternativeName>
    <alternativeName>
        <fullName evidence="10">Isopentenyl pyrophosphate isomerase</fullName>
    </alternativeName>
</protein>
<keyword evidence="8 10" id="KW-0414">Isoprene biosynthesis</keyword>
<sequence length="217" mass="22952">MPEPRDAVVLLDEAGQPIGTTDRTTVHTTATPLHLAFSLYVVDADDRLLLTRRALGKTAWPGVWTNSCCGHPRPDESSQDAARRRVHEELGLDLGAQPLTTVLPDFRYRAVDVSGVVENEVCPVHVVRLPAGATLSPDPAEVAELAWVPWATAQHLVTHARPLVSPWMALQVPGLVAALEALGATTLGALTRAGDAPAGTGDERCVKSAGTSLPESA</sequence>
<comment type="cofactor">
    <cofactor evidence="10">
        <name>Mg(2+)</name>
        <dbReference type="ChEBI" id="CHEBI:18420"/>
    </cofactor>
    <text evidence="10">Binds 1 Mg(2+) ion per subunit. The magnesium ion binds only when substrate is bound.</text>
</comment>
<dbReference type="NCBIfam" id="NF002995">
    <property type="entry name" value="PRK03759.1"/>
    <property type="match status" value="1"/>
</dbReference>
<dbReference type="GO" id="GO:0004452">
    <property type="term" value="F:isopentenyl-diphosphate delta-isomerase activity"/>
    <property type="evidence" value="ECO:0007669"/>
    <property type="project" value="UniProtKB-UniRule"/>
</dbReference>
<keyword evidence="5 10" id="KW-0479">Metal-binding</keyword>
<evidence type="ECO:0000256" key="2">
    <source>
        <dbReference type="ARBA" id="ARBA00007579"/>
    </source>
</evidence>
<dbReference type="NCBIfam" id="TIGR02150">
    <property type="entry name" value="IPP_isom_1"/>
    <property type="match status" value="1"/>
</dbReference>
<feature type="active site" evidence="10">
    <location>
        <position position="69"/>
    </location>
</feature>
<dbReference type="GO" id="GO:0046872">
    <property type="term" value="F:metal ion binding"/>
    <property type="evidence" value="ECO:0007669"/>
    <property type="project" value="UniProtKB-KW"/>
</dbReference>
<gene>
    <name evidence="10 13" type="primary">idi</name>
    <name evidence="13" type="ORF">M8330_16125</name>
</gene>
<comment type="similarity">
    <text evidence="2 10">Belongs to the IPP isomerase type 1 family.</text>
</comment>
<evidence type="ECO:0000256" key="11">
    <source>
        <dbReference type="SAM" id="MobiDB-lite"/>
    </source>
</evidence>
<evidence type="ECO:0000256" key="4">
    <source>
        <dbReference type="ARBA" id="ARBA00022490"/>
    </source>
</evidence>
<evidence type="ECO:0000256" key="8">
    <source>
        <dbReference type="ARBA" id="ARBA00023229"/>
    </source>
</evidence>
<comment type="subcellular location">
    <subcellularLocation>
        <location evidence="10">Cytoplasm</location>
    </subcellularLocation>
</comment>
<reference evidence="13" key="1">
    <citation type="submission" date="2022-05" db="EMBL/GenBank/DDBJ databases">
        <authorList>
            <person name="Tuo L."/>
        </authorList>
    </citation>
    <scope>NUCLEOTIDE SEQUENCE</scope>
    <source>
        <strain evidence="13">BSK12Z-4</strain>
    </source>
</reference>
<dbReference type="SUPFAM" id="SSF55811">
    <property type="entry name" value="Nudix"/>
    <property type="match status" value="1"/>
</dbReference>
<feature type="region of interest" description="Disordered" evidence="11">
    <location>
        <begin position="193"/>
        <end position="217"/>
    </location>
</feature>
<evidence type="ECO:0000256" key="7">
    <source>
        <dbReference type="ARBA" id="ARBA00023211"/>
    </source>
</evidence>
<dbReference type="InterPro" id="IPR015797">
    <property type="entry name" value="NUDIX_hydrolase-like_dom_sf"/>
</dbReference>
<evidence type="ECO:0000256" key="6">
    <source>
        <dbReference type="ARBA" id="ARBA00022842"/>
    </source>
</evidence>
<evidence type="ECO:0000256" key="10">
    <source>
        <dbReference type="HAMAP-Rule" id="MF_00202"/>
    </source>
</evidence>
<evidence type="ECO:0000256" key="9">
    <source>
        <dbReference type="ARBA" id="ARBA00023235"/>
    </source>
</evidence>
<keyword evidence="9 10" id="KW-0413">Isomerase</keyword>
<keyword evidence="4 10" id="KW-0963">Cytoplasm</keyword>
<feature type="binding site" evidence="10">
    <location>
        <position position="34"/>
    </location>
    <ligand>
        <name>Mn(2+)</name>
        <dbReference type="ChEBI" id="CHEBI:29035"/>
    </ligand>
</feature>
<dbReference type="Gene3D" id="3.90.79.10">
    <property type="entry name" value="Nucleoside Triphosphate Pyrophosphohydrolase"/>
    <property type="match status" value="1"/>
</dbReference>
<proteinExistence type="inferred from homology"/>
<dbReference type="PANTHER" id="PTHR10885:SF0">
    <property type="entry name" value="ISOPENTENYL-DIPHOSPHATE DELTA-ISOMERASE"/>
    <property type="match status" value="1"/>
</dbReference>
<comment type="catalytic activity">
    <reaction evidence="10">
        <text>isopentenyl diphosphate = dimethylallyl diphosphate</text>
        <dbReference type="Rhea" id="RHEA:23284"/>
        <dbReference type="ChEBI" id="CHEBI:57623"/>
        <dbReference type="ChEBI" id="CHEBI:128769"/>
        <dbReference type="EC" id="5.3.3.2"/>
    </reaction>
</comment>
<dbReference type="RefSeq" id="WP_250828152.1">
    <property type="nucleotide sequence ID" value="NZ_JAMOIL010000023.1"/>
</dbReference>
<dbReference type="PROSITE" id="PS51462">
    <property type="entry name" value="NUDIX"/>
    <property type="match status" value="1"/>
</dbReference>
<feature type="active site" evidence="10">
    <location>
        <position position="120"/>
    </location>
</feature>
<dbReference type="PANTHER" id="PTHR10885">
    <property type="entry name" value="ISOPENTENYL-DIPHOSPHATE DELTA-ISOMERASE"/>
    <property type="match status" value="1"/>
</dbReference>
<feature type="binding site" evidence="10">
    <location>
        <position position="89"/>
    </location>
    <ligand>
        <name>Mg(2+)</name>
        <dbReference type="ChEBI" id="CHEBI:18420"/>
    </ligand>
</feature>
<dbReference type="GO" id="GO:0008299">
    <property type="term" value="P:isoprenoid biosynthetic process"/>
    <property type="evidence" value="ECO:0007669"/>
    <property type="project" value="UniProtKB-UniRule"/>
</dbReference>
<evidence type="ECO:0000313" key="13">
    <source>
        <dbReference type="EMBL" id="MCM0621818.1"/>
    </source>
</evidence>
<dbReference type="GO" id="GO:0005737">
    <property type="term" value="C:cytoplasm"/>
    <property type="evidence" value="ECO:0007669"/>
    <property type="project" value="UniProtKB-SubCell"/>
</dbReference>
<dbReference type="AlphaFoldDB" id="A0A9X2IGA2"/>